<dbReference type="PANTHER" id="PTHR30348:SF9">
    <property type="entry name" value="UPF0759 PROTEIN YECE"/>
    <property type="match status" value="1"/>
</dbReference>
<name>A0ABX1TJ67_9GAMM</name>
<dbReference type="InterPro" id="IPR002763">
    <property type="entry name" value="DUF72"/>
</dbReference>
<dbReference type="Pfam" id="PF01904">
    <property type="entry name" value="DUF72"/>
    <property type="match status" value="1"/>
</dbReference>
<gene>
    <name evidence="1" type="ORF">E4P82_09640</name>
</gene>
<dbReference type="PANTHER" id="PTHR30348">
    <property type="entry name" value="UNCHARACTERIZED PROTEIN YECE"/>
    <property type="match status" value="1"/>
</dbReference>
<dbReference type="InterPro" id="IPR036520">
    <property type="entry name" value="UPF0759_sf"/>
</dbReference>
<evidence type="ECO:0000313" key="2">
    <source>
        <dbReference type="Proteomes" id="UP000760480"/>
    </source>
</evidence>
<dbReference type="Gene3D" id="3.20.20.410">
    <property type="entry name" value="Protein of unknown function UPF0759"/>
    <property type="match status" value="1"/>
</dbReference>
<accession>A0ABX1TJ67</accession>
<proteinExistence type="predicted"/>
<keyword evidence="2" id="KW-1185">Reference proteome</keyword>
<protein>
    <submittedName>
        <fullName evidence="1">DUF72 domain-containing protein</fullName>
    </submittedName>
</protein>
<comment type="caution">
    <text evidence="1">The sequence shown here is derived from an EMBL/GenBank/DDBJ whole genome shotgun (WGS) entry which is preliminary data.</text>
</comment>
<reference evidence="1 2" key="1">
    <citation type="submission" date="2019-03" db="EMBL/GenBank/DDBJ databases">
        <title>Metabolic reconstructions from genomes of highly enriched 'Candidatus Accumulibacter' and 'Candidatus Competibacter' bioreactor populations.</title>
        <authorList>
            <person name="Annavajhala M.K."/>
            <person name="Welles L."/>
            <person name="Abbas B."/>
            <person name="Sorokin D."/>
            <person name="Park H."/>
            <person name="Van Loosdrecht M."/>
            <person name="Chandran K."/>
        </authorList>
    </citation>
    <scope>NUCLEOTIDE SEQUENCE [LARGE SCALE GENOMIC DNA]</scope>
    <source>
        <strain evidence="1 2">SBR_G</strain>
    </source>
</reference>
<sequence>MPVRRGGGFGATFGQCSHPWNLAGSIMTRARHHLGCPVWSNRDWVGELFAPAAKPSDFLRQYSAVFDTVEGNSCFYGLPKPETVLRWRDEAAPGFRFCFKFPRVISHERRLRGVAAETTEFLDRLTPLAEAGRLGPSFLQLPSRFGPDDLPVLRDYLTALPAGFQYAVEVRHRAFFAKGEAERQLNRLLRDLDLDRVMLDSRALFDADPTDPDTQTAQGRKPRLPVHAISLGPRPFIRYIGHPVPEANRPYLAPWLDKLDLWLNEGREPYVFIHTPNNRQAPRLARLFHEWLRTRRPEVGLLPPWPAEATGDDG</sequence>
<dbReference type="EMBL" id="SPMZ01000026">
    <property type="protein sequence ID" value="NMQ19433.1"/>
    <property type="molecule type" value="Genomic_DNA"/>
</dbReference>
<organism evidence="1 2">
    <name type="scientific">Candidatus Competibacter phosphatis</name>
    <dbReference type="NCBI Taxonomy" id="221280"/>
    <lineage>
        <taxon>Bacteria</taxon>
        <taxon>Pseudomonadati</taxon>
        <taxon>Pseudomonadota</taxon>
        <taxon>Gammaproteobacteria</taxon>
        <taxon>Candidatus Competibacteraceae</taxon>
        <taxon>Candidatus Competibacter</taxon>
    </lineage>
</organism>
<evidence type="ECO:0000313" key="1">
    <source>
        <dbReference type="EMBL" id="NMQ19433.1"/>
    </source>
</evidence>
<dbReference type="Proteomes" id="UP000760480">
    <property type="component" value="Unassembled WGS sequence"/>
</dbReference>
<dbReference type="SUPFAM" id="SSF117396">
    <property type="entry name" value="TM1631-like"/>
    <property type="match status" value="1"/>
</dbReference>